<accession>A0ABN8NQJ8</accession>
<evidence type="ECO:0000313" key="1">
    <source>
        <dbReference type="EMBL" id="CAH3118555.1"/>
    </source>
</evidence>
<reference evidence="1 2" key="1">
    <citation type="submission" date="2022-05" db="EMBL/GenBank/DDBJ databases">
        <authorList>
            <consortium name="Genoscope - CEA"/>
            <person name="William W."/>
        </authorList>
    </citation>
    <scope>NUCLEOTIDE SEQUENCE [LARGE SCALE GENOMIC DNA]</scope>
</reference>
<organism evidence="1 2">
    <name type="scientific">Porites lobata</name>
    <dbReference type="NCBI Taxonomy" id="104759"/>
    <lineage>
        <taxon>Eukaryota</taxon>
        <taxon>Metazoa</taxon>
        <taxon>Cnidaria</taxon>
        <taxon>Anthozoa</taxon>
        <taxon>Hexacorallia</taxon>
        <taxon>Scleractinia</taxon>
        <taxon>Fungiina</taxon>
        <taxon>Poritidae</taxon>
        <taxon>Porites</taxon>
    </lineage>
</organism>
<proteinExistence type="predicted"/>
<protein>
    <recommendedName>
        <fullName evidence="3">Peptidase A2 domain-containing protein</fullName>
    </recommendedName>
</protein>
<name>A0ABN8NQJ8_9CNID</name>
<evidence type="ECO:0000313" key="2">
    <source>
        <dbReference type="Proteomes" id="UP001159405"/>
    </source>
</evidence>
<comment type="caution">
    <text evidence="1">The sequence shown here is derived from an EMBL/GenBank/DDBJ whole genome shotgun (WGS) entry which is preliminary data.</text>
</comment>
<dbReference type="EMBL" id="CALNXK010000032">
    <property type="protein sequence ID" value="CAH3118555.1"/>
    <property type="molecule type" value="Genomic_DNA"/>
</dbReference>
<dbReference type="Proteomes" id="UP001159405">
    <property type="component" value="Unassembled WGS sequence"/>
</dbReference>
<keyword evidence="2" id="KW-1185">Reference proteome</keyword>
<evidence type="ECO:0008006" key="3">
    <source>
        <dbReference type="Google" id="ProtNLM"/>
    </source>
</evidence>
<sequence length="166" mass="19033">MTTFGKLDEYNETEDWRHYIERVNHLFEANEITDSDKKRSIFLVCVGAKTYKLVRSLVATEDPKDKSYDEGNSEPANLLEGAMQTPREERRVGAYSLFNIGSQRPSPYKVQLSVAGQPLEMEADTGASLSMISEEVYNYLFFSRSSTLTCRVRNCPSHIYRRRGQT</sequence>
<gene>
    <name evidence="1" type="ORF">PLOB_00026760</name>
</gene>